<keyword evidence="5" id="KW-0175">Coiled coil</keyword>
<protein>
    <submittedName>
        <fullName evidence="6">BlaI/MecI/CopY family transcriptional regulator</fullName>
    </submittedName>
</protein>
<evidence type="ECO:0000256" key="4">
    <source>
        <dbReference type="ARBA" id="ARBA00023163"/>
    </source>
</evidence>
<organism evidence="6 7">
    <name type="scientific">Pseudoflavonifractor intestinihominis</name>
    <dbReference type="NCBI Taxonomy" id="3133171"/>
    <lineage>
        <taxon>Bacteria</taxon>
        <taxon>Bacillati</taxon>
        <taxon>Bacillota</taxon>
        <taxon>Clostridia</taxon>
        <taxon>Eubacteriales</taxon>
        <taxon>Oscillospiraceae</taxon>
        <taxon>Pseudoflavonifractor</taxon>
    </lineage>
</organism>
<evidence type="ECO:0000256" key="3">
    <source>
        <dbReference type="ARBA" id="ARBA00023125"/>
    </source>
</evidence>
<gene>
    <name evidence="6" type="ORF">WMO64_07420</name>
</gene>
<proteinExistence type="inferred from homology"/>
<keyword evidence="4" id="KW-0804">Transcription</keyword>
<dbReference type="CDD" id="cd00090">
    <property type="entry name" value="HTH_ARSR"/>
    <property type="match status" value="1"/>
</dbReference>
<keyword evidence="3" id="KW-0238">DNA-binding</keyword>
<evidence type="ECO:0000313" key="7">
    <source>
        <dbReference type="Proteomes" id="UP001464378"/>
    </source>
</evidence>
<comment type="caution">
    <text evidence="6">The sequence shown here is derived from an EMBL/GenBank/DDBJ whole genome shotgun (WGS) entry which is preliminary data.</text>
</comment>
<feature type="coiled-coil region" evidence="5">
    <location>
        <begin position="96"/>
        <end position="123"/>
    </location>
</feature>
<dbReference type="Pfam" id="PF03965">
    <property type="entry name" value="Penicillinase_R"/>
    <property type="match status" value="1"/>
</dbReference>
<dbReference type="Gene3D" id="1.10.10.10">
    <property type="entry name" value="Winged helix-like DNA-binding domain superfamily/Winged helix DNA-binding domain"/>
    <property type="match status" value="1"/>
</dbReference>
<dbReference type="Proteomes" id="UP001464378">
    <property type="component" value="Unassembled WGS sequence"/>
</dbReference>
<dbReference type="InterPro" id="IPR011991">
    <property type="entry name" value="ArsR-like_HTH"/>
</dbReference>
<dbReference type="EMBL" id="JBBMFK010000010">
    <property type="protein sequence ID" value="MEQ2443296.1"/>
    <property type="molecule type" value="Genomic_DNA"/>
</dbReference>
<evidence type="ECO:0000256" key="1">
    <source>
        <dbReference type="ARBA" id="ARBA00011046"/>
    </source>
</evidence>
<comment type="similarity">
    <text evidence="1">Belongs to the BlaI transcriptional regulatory family.</text>
</comment>
<dbReference type="InterPro" id="IPR005650">
    <property type="entry name" value="BlaI_family"/>
</dbReference>
<reference evidence="6 7" key="1">
    <citation type="submission" date="2024-03" db="EMBL/GenBank/DDBJ databases">
        <title>Human intestinal bacterial collection.</title>
        <authorList>
            <person name="Pauvert C."/>
            <person name="Hitch T.C.A."/>
            <person name="Clavel T."/>
        </authorList>
    </citation>
    <scope>NUCLEOTIDE SEQUENCE [LARGE SCALE GENOMIC DNA]</scope>
    <source>
        <strain evidence="6 7">CLA-AP-H29</strain>
    </source>
</reference>
<dbReference type="PIRSF" id="PIRSF019455">
    <property type="entry name" value="CopR_AtkY"/>
    <property type="match status" value="1"/>
</dbReference>
<sequence>MERVNLSAGEWRVMEELWKAPATLMELVRALGESAGWAKSTVSTVVRRMEDKGLIRAEQEGRAKVFCPAVAREEAAVAETESLLSRVYHGSVGLMVSTLLQNRRISREELKELQALLDQGEEEQT</sequence>
<evidence type="ECO:0000256" key="5">
    <source>
        <dbReference type="SAM" id="Coils"/>
    </source>
</evidence>
<dbReference type="InterPro" id="IPR036388">
    <property type="entry name" value="WH-like_DNA-bd_sf"/>
</dbReference>
<accession>A0ABV1E7L8</accession>
<keyword evidence="2" id="KW-0805">Transcription regulation</keyword>
<dbReference type="SUPFAM" id="SSF46785">
    <property type="entry name" value="Winged helix' DNA-binding domain"/>
    <property type="match status" value="1"/>
</dbReference>
<dbReference type="RefSeq" id="WP_349231571.1">
    <property type="nucleotide sequence ID" value="NZ_JBBMFK010000010.1"/>
</dbReference>
<dbReference type="Gene3D" id="1.10.4040.10">
    <property type="entry name" value="Penicillinase repressor domain"/>
    <property type="match status" value="1"/>
</dbReference>
<name>A0ABV1E7L8_9FIRM</name>
<keyword evidence="7" id="KW-1185">Reference proteome</keyword>
<evidence type="ECO:0000256" key="2">
    <source>
        <dbReference type="ARBA" id="ARBA00023015"/>
    </source>
</evidence>
<evidence type="ECO:0000313" key="6">
    <source>
        <dbReference type="EMBL" id="MEQ2443296.1"/>
    </source>
</evidence>
<dbReference type="InterPro" id="IPR036390">
    <property type="entry name" value="WH_DNA-bd_sf"/>
</dbReference>